<dbReference type="InterPro" id="IPR017853">
    <property type="entry name" value="GH"/>
</dbReference>
<dbReference type="EMBL" id="LR796844">
    <property type="protein sequence ID" value="CAB4169717.1"/>
    <property type="molecule type" value="Genomic_DNA"/>
</dbReference>
<accession>A0A6J5PF55</accession>
<gene>
    <name evidence="3" type="ORF">UFOVP1305_44</name>
    <name evidence="2" type="ORF">UFOVP896_82</name>
</gene>
<dbReference type="EMBL" id="LR797254">
    <property type="protein sequence ID" value="CAB4197984.1"/>
    <property type="molecule type" value="Genomic_DNA"/>
</dbReference>
<reference evidence="2" key="1">
    <citation type="submission" date="2020-05" db="EMBL/GenBank/DDBJ databases">
        <authorList>
            <person name="Chiriac C."/>
            <person name="Salcher M."/>
            <person name="Ghai R."/>
            <person name="Kavagutti S V."/>
        </authorList>
    </citation>
    <scope>NUCLEOTIDE SEQUENCE</scope>
</reference>
<dbReference type="Gene3D" id="3.20.20.80">
    <property type="entry name" value="Glycosidases"/>
    <property type="match status" value="1"/>
</dbReference>
<evidence type="ECO:0000256" key="1">
    <source>
        <dbReference type="SAM" id="MobiDB-lite"/>
    </source>
</evidence>
<organism evidence="2">
    <name type="scientific">uncultured Caudovirales phage</name>
    <dbReference type="NCBI Taxonomy" id="2100421"/>
    <lineage>
        <taxon>Viruses</taxon>
        <taxon>Duplodnaviria</taxon>
        <taxon>Heunggongvirae</taxon>
        <taxon>Uroviricota</taxon>
        <taxon>Caudoviricetes</taxon>
        <taxon>Peduoviridae</taxon>
        <taxon>Maltschvirus</taxon>
        <taxon>Maltschvirus maltsch</taxon>
    </lineage>
</organism>
<evidence type="ECO:0008006" key="4">
    <source>
        <dbReference type="Google" id="ProtNLM"/>
    </source>
</evidence>
<name>A0A6J5PF55_9CAUD</name>
<sequence length="340" mass="36791">MRRRPTSTVTSTTVAPSVSVSKPATSPTVTRSQQLGINAGPNASIAVLDACVELGVKWVRVSQEAGWAGASITLGTTVQRAHDRGLKVIQVIQRAGHKYDAPDTIDVLKVFATNCASSGVDVIEIGNEWNGKMFWAAPDVNVMPPSRQSHVALAVAEHLRTVSPQTIVLTPGTSPAAEPLNAWTWLPQFYDTDLVRHQNVKWNGTAIHAFCYPELATTNPAQWNPLKQVPTIKTSLAQRALSGSVWVTEIGAPGFATNAPVIRGIALTEQRQAQCFEAYFQVIRDQEKVGIKYPTVIIATMFDGQSATNSVEQGLGLITTTGRKKPAWTLVNKFAQEPML</sequence>
<dbReference type="SUPFAM" id="SSF51445">
    <property type="entry name" value="(Trans)glycosidases"/>
    <property type="match status" value="1"/>
</dbReference>
<feature type="region of interest" description="Disordered" evidence="1">
    <location>
        <begin position="1"/>
        <end position="27"/>
    </location>
</feature>
<protein>
    <recommendedName>
        <fullName evidence="4">Glycoside hydrolase family 5 domain-containing protein</fullName>
    </recommendedName>
</protein>
<evidence type="ECO:0000313" key="2">
    <source>
        <dbReference type="EMBL" id="CAB4169717.1"/>
    </source>
</evidence>
<proteinExistence type="predicted"/>
<evidence type="ECO:0000313" key="3">
    <source>
        <dbReference type="EMBL" id="CAB4197984.1"/>
    </source>
</evidence>